<keyword evidence="5" id="KW-0808">Transferase</keyword>
<proteinExistence type="inferred from homology"/>
<keyword evidence="9 12" id="KW-0472">Membrane</keyword>
<dbReference type="GO" id="GO:0015020">
    <property type="term" value="F:glucuronosyltransferase activity"/>
    <property type="evidence" value="ECO:0007669"/>
    <property type="project" value="UniProtKB-EC"/>
</dbReference>
<keyword evidence="10" id="KW-0325">Glycoprotein</keyword>
<keyword evidence="8 12" id="KW-1133">Transmembrane helix</keyword>
<evidence type="ECO:0000256" key="2">
    <source>
        <dbReference type="ARBA" id="ARBA00009995"/>
    </source>
</evidence>
<evidence type="ECO:0000313" key="14">
    <source>
        <dbReference type="WBParaSite" id="BXY_1222800.1"/>
    </source>
</evidence>
<evidence type="ECO:0000256" key="11">
    <source>
        <dbReference type="ARBA" id="ARBA00047475"/>
    </source>
</evidence>
<evidence type="ECO:0000256" key="12">
    <source>
        <dbReference type="SAM" id="Phobius"/>
    </source>
</evidence>
<evidence type="ECO:0000256" key="7">
    <source>
        <dbReference type="ARBA" id="ARBA00022729"/>
    </source>
</evidence>
<organism evidence="13 14">
    <name type="scientific">Bursaphelenchus xylophilus</name>
    <name type="common">Pinewood nematode worm</name>
    <name type="synonym">Aphelenchoides xylophilus</name>
    <dbReference type="NCBI Taxonomy" id="6326"/>
    <lineage>
        <taxon>Eukaryota</taxon>
        <taxon>Metazoa</taxon>
        <taxon>Ecdysozoa</taxon>
        <taxon>Nematoda</taxon>
        <taxon>Chromadorea</taxon>
        <taxon>Rhabditida</taxon>
        <taxon>Tylenchina</taxon>
        <taxon>Tylenchomorpha</taxon>
        <taxon>Aphelenchoidea</taxon>
        <taxon>Aphelenchoididae</taxon>
        <taxon>Bursaphelenchus</taxon>
    </lineage>
</organism>
<evidence type="ECO:0000256" key="5">
    <source>
        <dbReference type="ARBA" id="ARBA00022679"/>
    </source>
</evidence>
<dbReference type="SUPFAM" id="SSF53756">
    <property type="entry name" value="UDP-Glycosyltransferase/glycogen phosphorylase"/>
    <property type="match status" value="1"/>
</dbReference>
<comment type="similarity">
    <text evidence="2">Belongs to the UDP-glycosyltransferase family.</text>
</comment>
<evidence type="ECO:0000256" key="4">
    <source>
        <dbReference type="ARBA" id="ARBA00022676"/>
    </source>
</evidence>
<dbReference type="eggNOG" id="KOG1192">
    <property type="taxonomic scope" value="Eukaryota"/>
</dbReference>
<keyword evidence="7" id="KW-0732">Signal</keyword>
<feature type="transmembrane region" description="Helical" evidence="12">
    <location>
        <begin position="256"/>
        <end position="275"/>
    </location>
</feature>
<dbReference type="InterPro" id="IPR002213">
    <property type="entry name" value="UDP_glucos_trans"/>
</dbReference>
<sequence>IKQNAELYLVNSDPFLESGHSWPSHVIPVGGAHIDFPKPLFYPWNTSISSAPAGLIIVQLGANVDGSAMPPALVKAFVGALSKLTKFRIYWRIGTNLSLKGVDLENMPSHINVTTFIPQNDLLAHRRCKLLVTNGGSSSILEALTYGVPILGVPLYGVNYKNLWNVEQRGAGLMLNKDKLDEKTLLGAMKKLLDTPIYKKKAENFAKELKSRPGSAFERVLNAIELVARHGSASLIRPSKRPQGLLLFLEVSHLDFFLIVVTGLFFAIFISYIILRTFLRTMCWRKKVEKKEKQKKH</sequence>
<dbReference type="PANTHER" id="PTHR48043">
    <property type="entry name" value="EG:EG0003.4 PROTEIN-RELATED"/>
    <property type="match status" value="1"/>
</dbReference>
<keyword evidence="4" id="KW-0328">Glycosyltransferase</keyword>
<dbReference type="Gene3D" id="3.40.50.2000">
    <property type="entry name" value="Glycogen Phosphorylase B"/>
    <property type="match status" value="1"/>
</dbReference>
<dbReference type="EC" id="2.4.1.17" evidence="3"/>
<reference evidence="14" key="1">
    <citation type="submission" date="2016-11" db="UniProtKB">
        <authorList>
            <consortium name="WormBaseParasite"/>
        </authorList>
    </citation>
    <scope>IDENTIFICATION</scope>
</reference>
<dbReference type="PANTHER" id="PTHR48043:SF18">
    <property type="entry name" value="GLUCURONOSYLTRANSFERASE"/>
    <property type="match status" value="1"/>
</dbReference>
<evidence type="ECO:0000256" key="6">
    <source>
        <dbReference type="ARBA" id="ARBA00022692"/>
    </source>
</evidence>
<evidence type="ECO:0000313" key="13">
    <source>
        <dbReference type="Proteomes" id="UP000095284"/>
    </source>
</evidence>
<dbReference type="WBParaSite" id="BXY_1222800.1">
    <property type="protein sequence ID" value="BXY_1222800.1"/>
    <property type="gene ID" value="BXY_1222800"/>
</dbReference>
<dbReference type="FunFam" id="3.40.50.2000:FF:000118">
    <property type="entry name" value="UDP-glucuronosyltransferase"/>
    <property type="match status" value="1"/>
</dbReference>
<comment type="catalytic activity">
    <reaction evidence="11">
        <text>glucuronate acceptor + UDP-alpha-D-glucuronate = acceptor beta-D-glucuronoside + UDP + H(+)</text>
        <dbReference type="Rhea" id="RHEA:21032"/>
        <dbReference type="ChEBI" id="CHEBI:15378"/>
        <dbReference type="ChEBI" id="CHEBI:58052"/>
        <dbReference type="ChEBI" id="CHEBI:58223"/>
        <dbReference type="ChEBI" id="CHEBI:132367"/>
        <dbReference type="ChEBI" id="CHEBI:132368"/>
        <dbReference type="EC" id="2.4.1.17"/>
    </reaction>
</comment>
<dbReference type="InterPro" id="IPR050271">
    <property type="entry name" value="UDP-glycosyltransferase"/>
</dbReference>
<dbReference type="GO" id="GO:0016020">
    <property type="term" value="C:membrane"/>
    <property type="evidence" value="ECO:0007669"/>
    <property type="project" value="UniProtKB-SubCell"/>
</dbReference>
<dbReference type="AlphaFoldDB" id="A0A1I7SGR3"/>
<evidence type="ECO:0000256" key="8">
    <source>
        <dbReference type="ARBA" id="ARBA00022989"/>
    </source>
</evidence>
<dbReference type="Pfam" id="PF00201">
    <property type="entry name" value="UDPGT"/>
    <property type="match status" value="1"/>
</dbReference>
<keyword evidence="6 12" id="KW-0812">Transmembrane</keyword>
<name>A0A1I7SGR3_BURXY</name>
<accession>A0A1I7SGR3</accession>
<dbReference type="Proteomes" id="UP000095284">
    <property type="component" value="Unplaced"/>
</dbReference>
<evidence type="ECO:0000256" key="9">
    <source>
        <dbReference type="ARBA" id="ARBA00023136"/>
    </source>
</evidence>
<evidence type="ECO:0000256" key="3">
    <source>
        <dbReference type="ARBA" id="ARBA00012544"/>
    </source>
</evidence>
<protein>
    <recommendedName>
        <fullName evidence="3">glucuronosyltransferase</fullName>
        <ecNumber evidence="3">2.4.1.17</ecNumber>
    </recommendedName>
</protein>
<comment type="subcellular location">
    <subcellularLocation>
        <location evidence="1">Membrane</location>
        <topology evidence="1">Single-pass membrane protein</topology>
    </subcellularLocation>
</comment>
<evidence type="ECO:0000256" key="1">
    <source>
        <dbReference type="ARBA" id="ARBA00004167"/>
    </source>
</evidence>
<dbReference type="CDD" id="cd03784">
    <property type="entry name" value="GT1_Gtf-like"/>
    <property type="match status" value="1"/>
</dbReference>
<evidence type="ECO:0000256" key="10">
    <source>
        <dbReference type="ARBA" id="ARBA00023180"/>
    </source>
</evidence>